<keyword evidence="5" id="KW-0540">Nuclease</keyword>
<dbReference type="InterPro" id="IPR000055">
    <property type="entry name" value="Restrct_endonuc_typeI_TRD"/>
</dbReference>
<evidence type="ECO:0000256" key="3">
    <source>
        <dbReference type="ARBA" id="ARBA00023125"/>
    </source>
</evidence>
<feature type="domain" description="Type I restriction modification DNA specificity" evidence="4">
    <location>
        <begin position="24"/>
        <end position="185"/>
    </location>
</feature>
<reference evidence="5 6" key="1">
    <citation type="submission" date="2021-04" db="EMBL/GenBank/DDBJ databases">
        <title>Genomics, taxonomy and metabolism of representatives of sulfur bacteria of the genus Thiothrix: Thiothrix fructosivorans QT, Thiothrix unzii A1T and three new species, Thiothrix subterranea sp. nov., Thiothrix litoralis sp. nov. and 'Candidatus Thiothrix anitrata' sp. nov.</title>
        <authorList>
            <person name="Ravin N.V."/>
            <person name="Smolyakov D."/>
            <person name="Rudenko T.S."/>
            <person name="Mardanov A.V."/>
            <person name="Beletsky A.V."/>
            <person name="Markov N.D."/>
            <person name="Fomenkov A.I."/>
            <person name="Roberts R.J."/>
            <person name="Karnachuk O.V."/>
            <person name="Novikov A."/>
            <person name="Grabovich M.Y."/>
        </authorList>
    </citation>
    <scope>NUCLEOTIDE SEQUENCE [LARGE SCALE GENOMIC DNA]</scope>
    <source>
        <strain evidence="5 6">A52</strain>
    </source>
</reference>
<evidence type="ECO:0000256" key="1">
    <source>
        <dbReference type="ARBA" id="ARBA00010923"/>
    </source>
</evidence>
<dbReference type="GO" id="GO:0016787">
    <property type="term" value="F:hydrolase activity"/>
    <property type="evidence" value="ECO:0007669"/>
    <property type="project" value="UniProtKB-KW"/>
</dbReference>
<dbReference type="SUPFAM" id="SSF116734">
    <property type="entry name" value="DNA methylase specificity domain"/>
    <property type="match status" value="2"/>
</dbReference>
<comment type="similarity">
    <text evidence="1">Belongs to the type-I restriction system S methylase family.</text>
</comment>
<evidence type="ECO:0000256" key="2">
    <source>
        <dbReference type="ARBA" id="ARBA00022747"/>
    </source>
</evidence>
<dbReference type="InterPro" id="IPR052021">
    <property type="entry name" value="Type-I_RS_S_subunit"/>
</dbReference>
<gene>
    <name evidence="5" type="ORF">J8380_05160</name>
</gene>
<proteinExistence type="inferred from homology"/>
<dbReference type="InterPro" id="IPR044946">
    <property type="entry name" value="Restrct_endonuc_typeI_TRD_sf"/>
</dbReference>
<protein>
    <submittedName>
        <fullName evidence="5">Restriction endonuclease subunit S</fullName>
        <ecNumber evidence="5">3.1.21.-</ecNumber>
    </submittedName>
</protein>
<keyword evidence="5" id="KW-0378">Hydrolase</keyword>
<keyword evidence="5" id="KW-0255">Endonuclease</keyword>
<dbReference type="Gene3D" id="3.90.220.20">
    <property type="entry name" value="DNA methylase specificity domains"/>
    <property type="match status" value="2"/>
</dbReference>
<dbReference type="RefSeq" id="WP_210228947.1">
    <property type="nucleotide sequence ID" value="NZ_CP072800.1"/>
</dbReference>
<organism evidence="5 6">
    <name type="scientific">Candidatus Thiothrix anitrata</name>
    <dbReference type="NCBI Taxonomy" id="2823902"/>
    <lineage>
        <taxon>Bacteria</taxon>
        <taxon>Pseudomonadati</taxon>
        <taxon>Pseudomonadota</taxon>
        <taxon>Gammaproteobacteria</taxon>
        <taxon>Thiotrichales</taxon>
        <taxon>Thiotrichaceae</taxon>
        <taxon>Thiothrix</taxon>
    </lineage>
</organism>
<accession>A0ABX7X5Q6</accession>
<dbReference type="GO" id="GO:0004519">
    <property type="term" value="F:endonuclease activity"/>
    <property type="evidence" value="ECO:0007669"/>
    <property type="project" value="UniProtKB-KW"/>
</dbReference>
<dbReference type="EMBL" id="CP072800">
    <property type="protein sequence ID" value="QTR50956.1"/>
    <property type="molecule type" value="Genomic_DNA"/>
</dbReference>
<dbReference type="EC" id="3.1.21.-" evidence="5"/>
<keyword evidence="2" id="KW-0680">Restriction system</keyword>
<dbReference type="Pfam" id="PF01420">
    <property type="entry name" value="Methylase_S"/>
    <property type="match status" value="2"/>
</dbReference>
<dbReference type="PANTHER" id="PTHR30408">
    <property type="entry name" value="TYPE-1 RESTRICTION ENZYME ECOKI SPECIFICITY PROTEIN"/>
    <property type="match status" value="1"/>
</dbReference>
<evidence type="ECO:0000313" key="5">
    <source>
        <dbReference type="EMBL" id="QTR50956.1"/>
    </source>
</evidence>
<dbReference type="CDD" id="cd17495">
    <property type="entry name" value="RMtype1_S_Cep9333ORF4827P-TRD2-CR2_like"/>
    <property type="match status" value="1"/>
</dbReference>
<name>A0ABX7X5Q6_9GAMM</name>
<feature type="domain" description="Type I restriction modification DNA specificity" evidence="4">
    <location>
        <begin position="214"/>
        <end position="383"/>
    </location>
</feature>
<dbReference type="Proteomes" id="UP000672027">
    <property type="component" value="Chromosome"/>
</dbReference>
<sequence length="413" mass="46402">MSKLIKINLGDCGVQFIDGDRSAKYPKREEFVDSGVLFLNAESINGGSISIDHANKITEEKYRSIKKGRFKASDILLTTRGNGVGKAALVSKSIYGIINAQMLIIRAPSDLINPSFLYYYISSSTIYSYILNFSSGAAQPQIPIRDLKKIPIFLPPIETQNKIAAILSAYDELIENNQRRIALLEKMAEELYREWFVRFHFPNWQTAEFEKGIPKGWEKVSLSDIVEITMGQSPSSEFYNDLGNGLPFHQGVGTYGERFPRNEIYCSEKGRIAQKGDILFSVRAPVGRLNIASEKSIIGRGLSALRHKNNKQSYLFYTLKSLFKDEDIIGNGAIFNSVSKDELLKFSLLLPQADLINEFENYAQKIDKQIASLFDANKNLAKTKNMLLPRLISGKLPVDQLDIQTPPTPQKLA</sequence>
<dbReference type="PANTHER" id="PTHR30408:SF12">
    <property type="entry name" value="TYPE I RESTRICTION ENZYME MJAVIII SPECIFICITY SUBUNIT"/>
    <property type="match status" value="1"/>
</dbReference>
<evidence type="ECO:0000313" key="6">
    <source>
        <dbReference type="Proteomes" id="UP000672027"/>
    </source>
</evidence>
<evidence type="ECO:0000259" key="4">
    <source>
        <dbReference type="Pfam" id="PF01420"/>
    </source>
</evidence>
<keyword evidence="6" id="KW-1185">Reference proteome</keyword>
<keyword evidence="3" id="KW-0238">DNA-binding</keyword>